<dbReference type="SUPFAM" id="SSF52540">
    <property type="entry name" value="P-loop containing nucleoside triphosphate hydrolases"/>
    <property type="match status" value="1"/>
</dbReference>
<reference evidence="1" key="1">
    <citation type="submission" date="2024-06" db="EMBL/GenBank/DDBJ databases">
        <title>North American crayfish harbour diverse members of the Nudiviridae.</title>
        <authorList>
            <person name="Stratton C."/>
            <person name="Bojko J."/>
        </authorList>
    </citation>
    <scope>NUCLEOTIDE SEQUENCE</scope>
    <source>
        <strain evidence="1">142H</strain>
    </source>
</reference>
<proteinExistence type="predicted"/>
<protein>
    <recommendedName>
        <fullName evidence="2">Helicase 2</fullName>
    </recommendedName>
</protein>
<sequence length="689" mass="81295">MNPIMHEKIESIIKLFTKSIFSSENLLEISTFLHMSIDELYVKNINDIKDLLMNDITYYMSSINKIPNNNISITQINNKTIKECEQLINKNIDFPPKSFTIKQNSKSILSFQQLNDQQQLIFSTIHEYLSDSINLECMLIENPKILLLDAQPGTGKSYLINTLLLSLSWDVYVIVYTNHLKQSFLNTNNVKIDTCCKFIMNFCNCSYSEAISIFDEDISLNNVLFKIYEIIFKNKIKPGKLLILDEYSVVSPLFLSILLISAHLYKFNFLIVGDKNQQNAIQKCIQHNQSNFDILEKICTSILSLTKQMRCIDKQHMENIDKIKKFINLNTSPNNSEITNNLKFKYLIYKHYKQSFFTKDDLIKNIYLTDTNINIKKRILKIIDYCEKKKIFYKCEAYLQQDNNIETEMILSESIKYVPYILLVSGMTYKIYINKTIKIGQLQSIFNDYLVFKIGNTLENIKKIEWSKINKICTNDHYNWLYSHFDETITNPKIIQYPILPCILTFYNIQGLTFSEEVISLNIDSRIISSIYVALTRIKYRTQIGFIETKELINIMYTEYKNDDYLYKINRHNITNELLEFIKNKKYKFDDSMIVKTIKTCSTIKNFLNCTNYNCRILNSYFDNYSNISTVNTASKLTKITQFFIENKDKLFEKCLDKDNLIKLYHKYINHMQNSNNIKKRKYINDDEN</sequence>
<evidence type="ECO:0008006" key="2">
    <source>
        <dbReference type="Google" id="ProtNLM"/>
    </source>
</evidence>
<dbReference type="Pfam" id="PF13245">
    <property type="entry name" value="AAA_19"/>
    <property type="match status" value="1"/>
</dbReference>
<dbReference type="Gene3D" id="3.40.50.300">
    <property type="entry name" value="P-loop containing nucleotide triphosphate hydrolases"/>
    <property type="match status" value="1"/>
</dbReference>
<evidence type="ECO:0000313" key="1">
    <source>
        <dbReference type="EMBL" id="XCH39348.1"/>
    </source>
</evidence>
<name>A0AAU8GBQ1_9VIRU</name>
<gene>
    <name evidence="1" type="ORF">FpNV_103</name>
</gene>
<dbReference type="InterPro" id="IPR027417">
    <property type="entry name" value="P-loop_NTPase"/>
</dbReference>
<dbReference type="EMBL" id="PP955094">
    <property type="protein sequence ID" value="XCH39348.1"/>
    <property type="molecule type" value="Genomic_DNA"/>
</dbReference>
<accession>A0AAU8GBQ1</accession>
<organism evidence="1">
    <name type="scientific">Faxonius propinquus nudivirus</name>
    <dbReference type="NCBI Taxonomy" id="3139431"/>
    <lineage>
        <taxon>Viruses</taxon>
        <taxon>Viruses incertae sedis</taxon>
        <taxon>Naldaviricetes</taxon>
        <taxon>Lefavirales</taxon>
        <taxon>Nudiviridae</taxon>
    </lineage>
</organism>